<evidence type="ECO:0000313" key="2">
    <source>
        <dbReference type="Proteomes" id="UP001549110"/>
    </source>
</evidence>
<protein>
    <recommendedName>
        <fullName evidence="3">DUF1353 domain-containing protein</fullName>
    </recommendedName>
</protein>
<proteinExistence type="predicted"/>
<keyword evidence="2" id="KW-1185">Reference proteome</keyword>
<name>A0ABV2EJQ4_9CAUL</name>
<sequence length="125" mass="14269">MSSFTEARYTEVDPRRKGVRSYRADGGFRFYIGFVGSSQWVEVPDGAVFDISFSAWLLRILPPGWARCLLLPAAVHDLLREDLRYSKFDGDCLFLTAMRASRTPWPLMWVAFLGVLFNRSRIGAV</sequence>
<dbReference type="Proteomes" id="UP001549110">
    <property type="component" value="Unassembled WGS sequence"/>
</dbReference>
<gene>
    <name evidence="1" type="ORF">ABID41_002390</name>
</gene>
<dbReference type="RefSeq" id="WP_354297767.1">
    <property type="nucleotide sequence ID" value="NZ_JBEPLU010000002.1"/>
</dbReference>
<accession>A0ABV2EJQ4</accession>
<evidence type="ECO:0008006" key="3">
    <source>
        <dbReference type="Google" id="ProtNLM"/>
    </source>
</evidence>
<dbReference type="EMBL" id="JBEPLU010000002">
    <property type="protein sequence ID" value="MET3527272.1"/>
    <property type="molecule type" value="Genomic_DNA"/>
</dbReference>
<reference evidence="1 2" key="1">
    <citation type="submission" date="2024-06" db="EMBL/GenBank/DDBJ databases">
        <title>Genomic Encyclopedia of Type Strains, Phase IV (KMG-IV): sequencing the most valuable type-strain genomes for metagenomic binning, comparative biology and taxonomic classification.</title>
        <authorList>
            <person name="Goeker M."/>
        </authorList>
    </citation>
    <scope>NUCLEOTIDE SEQUENCE [LARGE SCALE GENOMIC DNA]</scope>
    <source>
        <strain evidence="1 2">DSM 17809</strain>
    </source>
</reference>
<comment type="caution">
    <text evidence="1">The sequence shown here is derived from an EMBL/GenBank/DDBJ whole genome shotgun (WGS) entry which is preliminary data.</text>
</comment>
<evidence type="ECO:0000313" key="1">
    <source>
        <dbReference type="EMBL" id="MET3527272.1"/>
    </source>
</evidence>
<organism evidence="1 2">
    <name type="scientific">Phenylobacterium koreense</name>
    <dbReference type="NCBI Taxonomy" id="266125"/>
    <lineage>
        <taxon>Bacteria</taxon>
        <taxon>Pseudomonadati</taxon>
        <taxon>Pseudomonadota</taxon>
        <taxon>Alphaproteobacteria</taxon>
        <taxon>Caulobacterales</taxon>
        <taxon>Caulobacteraceae</taxon>
        <taxon>Phenylobacterium</taxon>
    </lineage>
</organism>